<organism evidence="2 3">
    <name type="scientific">Cafeteria roenbergensis</name>
    <name type="common">Marine flagellate</name>
    <dbReference type="NCBI Taxonomy" id="33653"/>
    <lineage>
        <taxon>Eukaryota</taxon>
        <taxon>Sar</taxon>
        <taxon>Stramenopiles</taxon>
        <taxon>Bigyra</taxon>
        <taxon>Opalozoa</taxon>
        <taxon>Bicosoecida</taxon>
        <taxon>Cafeteriaceae</taxon>
        <taxon>Cafeteria</taxon>
    </lineage>
</organism>
<feature type="region of interest" description="Disordered" evidence="1">
    <location>
        <begin position="1795"/>
        <end position="1913"/>
    </location>
</feature>
<feature type="compositionally biased region" description="Low complexity" evidence="1">
    <location>
        <begin position="2134"/>
        <end position="2160"/>
    </location>
</feature>
<dbReference type="Proteomes" id="UP000322899">
    <property type="component" value="Unassembled WGS sequence"/>
</dbReference>
<feature type="compositionally biased region" description="Low complexity" evidence="1">
    <location>
        <begin position="1874"/>
        <end position="1911"/>
    </location>
</feature>
<feature type="compositionally biased region" description="Low complexity" evidence="1">
    <location>
        <begin position="1853"/>
        <end position="1865"/>
    </location>
</feature>
<feature type="compositionally biased region" description="Basic residues" evidence="1">
    <location>
        <begin position="482"/>
        <end position="492"/>
    </location>
</feature>
<name>A0A5A8ECK9_CAFRO</name>
<evidence type="ECO:0000313" key="2">
    <source>
        <dbReference type="EMBL" id="KAA0175673.1"/>
    </source>
</evidence>
<feature type="compositionally biased region" description="Low complexity" evidence="1">
    <location>
        <begin position="1593"/>
        <end position="1628"/>
    </location>
</feature>
<feature type="compositionally biased region" description="Basic residues" evidence="1">
    <location>
        <begin position="1430"/>
        <end position="1440"/>
    </location>
</feature>
<proteinExistence type="predicted"/>
<dbReference type="PANTHER" id="PTHR21713">
    <property type="entry name" value="NASCENT POLYPEPTIDE ASSOCIATED COMPLEX ALPHA SUBUNIT-RELATED"/>
    <property type="match status" value="1"/>
</dbReference>
<feature type="compositionally biased region" description="Low complexity" evidence="1">
    <location>
        <begin position="304"/>
        <end position="336"/>
    </location>
</feature>
<protein>
    <submittedName>
        <fullName evidence="2">Uncharacterized protein</fullName>
    </submittedName>
</protein>
<feature type="region of interest" description="Disordered" evidence="1">
    <location>
        <begin position="441"/>
        <end position="561"/>
    </location>
</feature>
<feature type="compositionally biased region" description="Basic residues" evidence="1">
    <location>
        <begin position="1841"/>
        <end position="1852"/>
    </location>
</feature>
<reference evidence="2 3" key="1">
    <citation type="submission" date="2019-07" db="EMBL/GenBank/DDBJ databases">
        <title>Genomes of Cafeteria roenbergensis.</title>
        <authorList>
            <person name="Fischer M.G."/>
            <person name="Hackl T."/>
            <person name="Roman M."/>
        </authorList>
    </citation>
    <scope>NUCLEOTIDE SEQUENCE [LARGE SCALE GENOMIC DNA]</scope>
    <source>
        <strain evidence="2 3">E4-10P</strain>
    </source>
</reference>
<feature type="compositionally biased region" description="Low complexity" evidence="1">
    <location>
        <begin position="1441"/>
        <end position="1453"/>
    </location>
</feature>
<dbReference type="OrthoDB" id="10636798at2759"/>
<sequence>MALPLAQAIGHGSVEGGDAVVLRINRSVSDKTVSWALGLRQQGQDSKDLHTFSGAASRQTYSQYDVCLYVPPRGADGDGKGWMGWAALHPSLNGLVASGVLAELSRVQVTAARHVVLGTTGARAVVILGVTQPAGVPRAVSAALQPRLLANCAALADSELQPREARRRGPLLGSRRLGVGLECDDDLASVPTFRFHGAFVSRGQGLGLVRHGWGTTGQEAGAVSADLDAADASGEAVLTEAVGVRLHDSEWGQLASAVRSAMAAVHIIAAAKGRSGRLRAAAAGAAAEDAPAAADADGDSAAASASAAAAPATQPAATDPDAARPEPVTAPVAPATSLDEVPLGAAAREGEAPAQPIAVVPSEGAQAAVQLHDAAGTSLAELSTAASHQLRSAVTAMVALASTACLRGSPPQMERRGAWGLVMTYTGRPFHFGLPAAWEAAARATEQQNQQSSGGSAAPGEEEADAEAEADETAAVADAPATRRRTRAAKRARQLEASEQSRRTEEDELDQDPAASTPAPAPAPATAPTAGDSAQLRDAKAGDEDSVSVPSTEPEAWEEEVEPIATVLQRAMAVTRRASGTAAPLFVGRLLRVQRTSTFAKPAVDGGWPVVLSFDIADASGAVRVSCWNAAAAGAWAVLKDAPLGTLVAVRGQRIKNASDRRLHAHAKLAVLGMVEGSLEASTGSAMPEVAVNRWPAPGTDSCDALGGGMRACPVMRVRECKHVTGDGRASLMRSAPVSMFQREAAAAVLAMLCGKVAEAVAAASASMPQSSSDAIAATACRMVVAELTAEPVRVQDEGSRVAGIPYSGPAWPEEAAAAFLRAATAAGAVGDDGLKGSLIRKRLPRVRLGVVPVRGLGRARNGDVVSVAGIVTHVGHVVNSCSGDARLLGDAEALPLGALGFADLPWDRPAELSAAATDGDSDRQAASSSSSAGEDNASAAAGDAAPAPSKRGRRGRSSSTSKGKRRGRGRPKRGAGAAAEAEPAPPAATEAEVRDGSAELARIRPDAVLRTVPPVGRAAAAKVLASVADGRFAMMGPMAGLASRASVAATATGSAFKTDDSASSSSASAAADTAAATASSAAATGMLPIAPSDGRLVQSRWVRIRDNSGAEAAVRVDAGGRDAALTSIRPGQAVLLTNLRVCRPPATDEADEADAAHIRAASLVAAAAAGGVASQVGSGGDGGAGAGSADLDDQAGAIDSMDRFRVPDEQCFTLFGTSATDVVLEQRLRRPVAPRRPHPAAAGWEGLPPKGLIVGSDGLDGMEGALAGGDADGLGAFVGRLLSGTASRPATVAEAAAAMTVFRCRQEGILPPSESYPLGAVEPAFEAWRAHWGAGVAREDWGAVAREAVHADGIRGLCKALEAATDADEEEAQQLSDVGLVTFPGDAGAGDSAAEDVAPTQAPPTADDDADKADADADAGSGSSETGKARGRPRTRRSTRATGAKAAGQPRAGKGRGGRKPRASARQQEAEPEREAPVAVGLPTWGLPGLPAPKLSGPVVDACPSALVADGERLRYASGADQGSTLMAAVALARRWVRDAVIHQLEGDVSRFALARQAQQAEEELAAQRARAALSPPDGIVEEEDEDEDVEPQQQAPVSSSSSSSSVVPATQQTTGSAAPPTQAPADATAEAAAAAIQRAAVRRLRELASMAAFAEYAAVARRLHGVASSAAPAARRHPRLQGWAQLSGCTPPEDARDVAGAPLLLQPVSAVPRFSVRGARRLALSLRPGQSVRFVLAARPVELVRSMAVTSALRRAVQSAIAASFGSTPVPRLQDIPEGGVLPQLIAAEQAEAQAGEGAGAAADAAAPPAKRPRAEAGQADASTGDEDAAESEPVVARPRTRSRSKRRGLAPKAVNAEPAAAKPSKRRHRSGSAAADAASGPSPPASSSSSSSSAAATRSSTRSSAQSSVPEEALPFLGAVASLMDRWLPWSATREALLSTGLWTPAVSGPASQLGICEVFRPGTVGDEFEAVAAAWASAVTGGEISSLEALRQDLKSRLSGPVKAAVERAGLTGKRLPRLGAGLRELRVMKVLVAIVVWAVGAVSWEEGLKGAFRLPDVLGVRSGKRVASKKAFQRALKEAQTATADILDGTAPAAETAVAAAPAVQADAAPAAKAPSRRRGRGRPRKGSKAAPAPTPATASSAAGAEEAKAAAPQPSIAEAAERELRSLADVDSSMLAGDCGEAVAPDGAGPDDSPLYRDQSWSLLVGDYEDPDTERFAIAAARSAVLHTTKLGRGGKKALAAFAEAEDELAMRAAGGQFVELLVPRDEDWATFGSSVTASESAGRRHTRVLPRVVAALAALARPGGGGFRTARQWQRALAEPSRRMLFCVHMQAVSALRPALCTLECVYEEFAGGSPPL</sequence>
<feature type="compositionally biased region" description="Low complexity" evidence="1">
    <location>
        <begin position="975"/>
        <end position="991"/>
    </location>
</feature>
<feature type="compositionally biased region" description="Basic residues" evidence="1">
    <location>
        <begin position="951"/>
        <end position="974"/>
    </location>
</feature>
<dbReference type="EMBL" id="VLTO01000012">
    <property type="protein sequence ID" value="KAA0175673.1"/>
    <property type="molecule type" value="Genomic_DNA"/>
</dbReference>
<feature type="compositionally biased region" description="Basic residues" evidence="1">
    <location>
        <begin position="1454"/>
        <end position="1464"/>
    </location>
</feature>
<evidence type="ECO:0000313" key="3">
    <source>
        <dbReference type="Proteomes" id="UP000322899"/>
    </source>
</evidence>
<feature type="region of interest" description="Disordered" evidence="1">
    <location>
        <begin position="1382"/>
        <end position="1479"/>
    </location>
</feature>
<accession>A0A5A8ECK9</accession>
<feature type="compositionally biased region" description="Polar residues" evidence="1">
    <location>
        <begin position="445"/>
        <end position="455"/>
    </location>
</feature>
<gene>
    <name evidence="2" type="ORF">FNF27_02754</name>
</gene>
<feature type="compositionally biased region" description="Basic and acidic residues" evidence="1">
    <location>
        <begin position="493"/>
        <end position="505"/>
    </location>
</feature>
<feature type="compositionally biased region" description="Low complexity" evidence="1">
    <location>
        <begin position="1795"/>
        <end position="1811"/>
    </location>
</feature>
<feature type="region of interest" description="Disordered" evidence="1">
    <location>
        <begin position="304"/>
        <end position="337"/>
    </location>
</feature>
<feature type="region of interest" description="Disordered" evidence="1">
    <location>
        <begin position="1567"/>
        <end position="1628"/>
    </location>
</feature>
<dbReference type="InterPro" id="IPR016641">
    <property type="entry name" value="EGD2/NACA0like"/>
</dbReference>
<feature type="compositionally biased region" description="Low complexity" evidence="1">
    <location>
        <begin position="1386"/>
        <end position="1406"/>
    </location>
</feature>
<feature type="region of interest" description="Disordered" evidence="1">
    <location>
        <begin position="914"/>
        <end position="998"/>
    </location>
</feature>
<evidence type="ECO:0000256" key="1">
    <source>
        <dbReference type="SAM" id="MobiDB-lite"/>
    </source>
</evidence>
<feature type="compositionally biased region" description="Acidic residues" evidence="1">
    <location>
        <begin position="460"/>
        <end position="472"/>
    </location>
</feature>
<feature type="compositionally biased region" description="Low complexity" evidence="1">
    <location>
        <begin position="2106"/>
        <end position="2119"/>
    </location>
</feature>
<feature type="compositionally biased region" description="Acidic residues" evidence="1">
    <location>
        <begin position="1581"/>
        <end position="1592"/>
    </location>
</feature>
<comment type="caution">
    <text evidence="2">The sequence shown here is derived from an EMBL/GenBank/DDBJ whole genome shotgun (WGS) entry which is preliminary data.</text>
</comment>
<feature type="compositionally biased region" description="Basic residues" evidence="1">
    <location>
        <begin position="2120"/>
        <end position="2133"/>
    </location>
</feature>
<dbReference type="GO" id="GO:0005854">
    <property type="term" value="C:nascent polypeptide-associated complex"/>
    <property type="evidence" value="ECO:0007669"/>
    <property type="project" value="InterPro"/>
</dbReference>
<feature type="region of interest" description="Disordered" evidence="1">
    <location>
        <begin position="2106"/>
        <end position="2160"/>
    </location>
</feature>
<feature type="compositionally biased region" description="Low complexity" evidence="1">
    <location>
        <begin position="925"/>
        <end position="950"/>
    </location>
</feature>